<gene>
    <name evidence="6 7 8 9 10" type="primary">FSIP1</name>
</gene>
<organism evidence="5 6">
    <name type="scientific">Alligator sinensis</name>
    <name type="common">Chinese alligator</name>
    <dbReference type="NCBI Taxonomy" id="38654"/>
    <lineage>
        <taxon>Eukaryota</taxon>
        <taxon>Metazoa</taxon>
        <taxon>Chordata</taxon>
        <taxon>Craniata</taxon>
        <taxon>Vertebrata</taxon>
        <taxon>Euteleostomi</taxon>
        <taxon>Archelosauria</taxon>
        <taxon>Archosauria</taxon>
        <taxon>Crocodylia</taxon>
        <taxon>Alligatoridae</taxon>
        <taxon>Alligatorinae</taxon>
        <taxon>Alligator</taxon>
    </lineage>
</organism>
<dbReference type="RefSeq" id="XP_014372859.2">
    <property type="nucleotide sequence ID" value="XM_014517373.2"/>
</dbReference>
<dbReference type="GeneID" id="102374628"/>
<keyword evidence="5" id="KW-1185">Reference proteome</keyword>
<sequence>MDITRGNLDEISRPASSSRAHLGSRASSASLEVLTPEPCLSKVDYQGDLDSDHKQDNSGKSSPEENQYDSRVKYKTQKMSTLQQTMEEETTCIFQQMQNSELSEYISSSDSGEDCVETEPPNLNKASQEQSSNVKEELSEEKDVDPKIEEAIRKMNKLDKILAKKQSQERTIKKQGREMRTKLWEELQCVITLSASGSHEEIENTNTFLALTSSLHERADCQNEMETGGLFNKAEKSHYGSDTKIKKNQNFIKKNIELAKDSGNQVVMLEEEKKRLIELLKDTEDGNELQDTEEDTSGWLVAGEGYTPEPMEFHHLNEIDAKLQIIVSNGDFSAIHSSCSKVPSQIYQESLAYTNRNLEAAPGEKVLRDAKEQRDQQIRLKEIDQQLKNLLGNLPEELPCLSEEQLKTLLEECMQSQRTISNVPMSKSQELLSDENFFSCYTTQDVTLLSMSTLSNPLGETHSVRMSADQENAGLEDKNEHNCAENESPGFCLTKAIADSNLSKDLVVQTEEPNDLESLQEIADKNTAEGYFMSRALSTKSLKKPFLDEPFYGISVNNELSTETDIPSIPLQTKGGKILEHEKATLQDLLFVFLLKRNNEVTNMRMKDWRRT</sequence>
<evidence type="ECO:0000256" key="2">
    <source>
        <dbReference type="ARBA" id="ARBA00019480"/>
    </source>
</evidence>
<dbReference type="RefSeq" id="XP_025053526.1">
    <property type="nucleotide sequence ID" value="XM_025197741.1"/>
</dbReference>
<keyword evidence="3" id="KW-0175">Coiled coil</keyword>
<feature type="compositionally biased region" description="Polar residues" evidence="4">
    <location>
        <begin position="124"/>
        <end position="133"/>
    </location>
</feature>
<dbReference type="PANTHER" id="PTHR22012:SF2">
    <property type="entry name" value="FIBROUS SHEATH-INTERACTING PROTEIN 1"/>
    <property type="match status" value="1"/>
</dbReference>
<evidence type="ECO:0000313" key="8">
    <source>
        <dbReference type="RefSeq" id="XP_014372859.2"/>
    </source>
</evidence>
<proteinExistence type="inferred from homology"/>
<evidence type="ECO:0000313" key="7">
    <source>
        <dbReference type="RefSeq" id="XP_014372856.2"/>
    </source>
</evidence>
<dbReference type="Pfam" id="PF15554">
    <property type="entry name" value="FSIP1"/>
    <property type="match status" value="1"/>
</dbReference>
<evidence type="ECO:0000313" key="5">
    <source>
        <dbReference type="Proteomes" id="UP000189705"/>
    </source>
</evidence>
<name>A0A1U8D6W2_ALLSI</name>
<dbReference type="Proteomes" id="UP000189705">
    <property type="component" value="Unplaced"/>
</dbReference>
<dbReference type="PRINTS" id="PR02075">
    <property type="entry name" value="FIBSHEATHIP1"/>
</dbReference>
<evidence type="ECO:0000256" key="4">
    <source>
        <dbReference type="SAM" id="MobiDB-lite"/>
    </source>
</evidence>
<dbReference type="AlphaFoldDB" id="A0A1U8D6W2"/>
<feature type="region of interest" description="Disordered" evidence="4">
    <location>
        <begin position="1"/>
        <end position="82"/>
    </location>
</feature>
<reference evidence="6 7" key="1">
    <citation type="submission" date="2025-04" db="UniProtKB">
        <authorList>
            <consortium name="RefSeq"/>
        </authorList>
    </citation>
    <scope>IDENTIFICATION</scope>
</reference>
<evidence type="ECO:0000313" key="9">
    <source>
        <dbReference type="RefSeq" id="XP_025053525.1"/>
    </source>
</evidence>
<dbReference type="KEGG" id="asn:102374628"/>
<dbReference type="InterPro" id="IPR026246">
    <property type="entry name" value="Fsip1"/>
</dbReference>
<dbReference type="RefSeq" id="XP_014372855.2">
    <property type="nucleotide sequence ID" value="XM_014517369.2"/>
</dbReference>
<comment type="similarity">
    <text evidence="1">Belongs to the FSIP1 family.</text>
</comment>
<evidence type="ECO:0000313" key="10">
    <source>
        <dbReference type="RefSeq" id="XP_025053526.1"/>
    </source>
</evidence>
<protein>
    <recommendedName>
        <fullName evidence="2">Fibrous sheath-interacting protein 1</fullName>
    </recommendedName>
</protein>
<dbReference type="CTD" id="161835"/>
<accession>A0A1U8D6W2</accession>
<feature type="compositionally biased region" description="Polar residues" evidence="4">
    <location>
        <begin position="14"/>
        <end position="30"/>
    </location>
</feature>
<evidence type="ECO:0000313" key="6">
    <source>
        <dbReference type="RefSeq" id="XP_014372855.2"/>
    </source>
</evidence>
<feature type="region of interest" description="Disordered" evidence="4">
    <location>
        <begin position="103"/>
        <end position="142"/>
    </location>
</feature>
<dbReference type="PANTHER" id="PTHR22012">
    <property type="entry name" value="FIBROUS SHEATH INTERACTING PROTEIN 1"/>
    <property type="match status" value="1"/>
</dbReference>
<dbReference type="RefSeq" id="XP_025053525.1">
    <property type="nucleotide sequence ID" value="XM_025197740.1"/>
</dbReference>
<evidence type="ECO:0000256" key="3">
    <source>
        <dbReference type="ARBA" id="ARBA00023054"/>
    </source>
</evidence>
<dbReference type="RefSeq" id="XP_014372856.2">
    <property type="nucleotide sequence ID" value="XM_014517370.2"/>
</dbReference>
<evidence type="ECO:0000256" key="1">
    <source>
        <dbReference type="ARBA" id="ARBA00010495"/>
    </source>
</evidence>